<gene>
    <name evidence="6" type="ORF">B0H98_101692</name>
</gene>
<dbReference type="OrthoDB" id="9765776at2"/>
<dbReference type="SUPFAM" id="SSF55785">
    <property type="entry name" value="PYP-like sensor domain (PAS domain)"/>
    <property type="match status" value="2"/>
</dbReference>
<comment type="caution">
    <text evidence="6">The sequence shown here is derived from an EMBL/GenBank/DDBJ whole genome shotgun (WGS) entry which is preliminary data.</text>
</comment>
<dbReference type="SMART" id="SM00283">
    <property type="entry name" value="MA"/>
    <property type="match status" value="1"/>
</dbReference>
<dbReference type="SMART" id="SM00091">
    <property type="entry name" value="PAS"/>
    <property type="match status" value="2"/>
</dbReference>
<evidence type="ECO:0000259" key="4">
    <source>
        <dbReference type="PROSITE" id="PS50111"/>
    </source>
</evidence>
<reference evidence="6 7" key="1">
    <citation type="submission" date="2018-03" db="EMBL/GenBank/DDBJ databases">
        <title>Genomic Encyclopedia of Type Strains, Phase III (KMG-III): the genomes of soil and plant-associated and newly described type strains.</title>
        <authorList>
            <person name="Whitman W."/>
        </authorList>
    </citation>
    <scope>NUCLEOTIDE SEQUENCE [LARGE SCALE GENOMIC DNA]</scope>
    <source>
        <strain evidence="6 7">CGMCC 1.12152</strain>
    </source>
</reference>
<organism evidence="6 7">
    <name type="scientific">Vreelandella songnenensis</name>
    <dbReference type="NCBI Taxonomy" id="1176243"/>
    <lineage>
        <taxon>Bacteria</taxon>
        <taxon>Pseudomonadati</taxon>
        <taxon>Pseudomonadota</taxon>
        <taxon>Gammaproteobacteria</taxon>
        <taxon>Oceanospirillales</taxon>
        <taxon>Halomonadaceae</taxon>
        <taxon>Vreelandella</taxon>
    </lineage>
</organism>
<evidence type="ECO:0000313" key="6">
    <source>
        <dbReference type="EMBL" id="PRY66697.1"/>
    </source>
</evidence>
<dbReference type="GO" id="GO:0006935">
    <property type="term" value="P:chemotaxis"/>
    <property type="evidence" value="ECO:0007669"/>
    <property type="project" value="InterPro"/>
</dbReference>
<dbReference type="Pfam" id="PF00015">
    <property type="entry name" value="MCPsignal"/>
    <property type="match status" value="1"/>
</dbReference>
<keyword evidence="1 2" id="KW-0807">Transducer</keyword>
<evidence type="ECO:0000256" key="1">
    <source>
        <dbReference type="ARBA" id="ARBA00023224"/>
    </source>
</evidence>
<dbReference type="NCBIfam" id="TIGR00229">
    <property type="entry name" value="sensory_box"/>
    <property type="match status" value="2"/>
</dbReference>
<dbReference type="GO" id="GO:0004888">
    <property type="term" value="F:transmembrane signaling receptor activity"/>
    <property type="evidence" value="ECO:0007669"/>
    <property type="project" value="InterPro"/>
</dbReference>
<dbReference type="PANTHER" id="PTHR24422">
    <property type="entry name" value="CHEMOTAXIS PROTEIN METHYLTRANSFERASE"/>
    <property type="match status" value="1"/>
</dbReference>
<dbReference type="Pfam" id="PF08448">
    <property type="entry name" value="PAS_4"/>
    <property type="match status" value="1"/>
</dbReference>
<dbReference type="InterPro" id="IPR035965">
    <property type="entry name" value="PAS-like_dom_sf"/>
</dbReference>
<dbReference type="PROSITE" id="PS50111">
    <property type="entry name" value="CHEMOTAXIS_TRANSDUC_2"/>
    <property type="match status" value="1"/>
</dbReference>
<dbReference type="InterPro" id="IPR001610">
    <property type="entry name" value="PAC"/>
</dbReference>
<keyword evidence="7" id="KW-1185">Reference proteome</keyword>
<feature type="domain" description="PAC" evidence="5">
    <location>
        <begin position="199"/>
        <end position="251"/>
    </location>
</feature>
<dbReference type="InterPro" id="IPR013656">
    <property type="entry name" value="PAS_4"/>
</dbReference>
<dbReference type="CDD" id="cd00130">
    <property type="entry name" value="PAS"/>
    <property type="match status" value="2"/>
</dbReference>
<dbReference type="PRINTS" id="PR00260">
    <property type="entry name" value="CHEMTRNSDUCR"/>
</dbReference>
<dbReference type="InterPro" id="IPR013655">
    <property type="entry name" value="PAS_fold_3"/>
</dbReference>
<protein>
    <submittedName>
        <fullName evidence="6">Methyl-accepting chemotaxis sensory transducer with Pas/Pac sensor</fullName>
    </submittedName>
</protein>
<dbReference type="InterPro" id="IPR000700">
    <property type="entry name" value="PAS-assoc_C"/>
</dbReference>
<dbReference type="InterPro" id="IPR004090">
    <property type="entry name" value="Chemotax_Me-accpt_rcpt"/>
</dbReference>
<dbReference type="GO" id="GO:0016020">
    <property type="term" value="C:membrane"/>
    <property type="evidence" value="ECO:0007669"/>
    <property type="project" value="InterPro"/>
</dbReference>
<proteinExistence type="predicted"/>
<dbReference type="PROSITE" id="PS50113">
    <property type="entry name" value="PAC"/>
    <property type="match status" value="2"/>
</dbReference>
<evidence type="ECO:0000256" key="3">
    <source>
        <dbReference type="SAM" id="Coils"/>
    </source>
</evidence>
<dbReference type="EMBL" id="PVTK01000001">
    <property type="protein sequence ID" value="PRY66697.1"/>
    <property type="molecule type" value="Genomic_DNA"/>
</dbReference>
<dbReference type="Pfam" id="PF08447">
    <property type="entry name" value="PAS_3"/>
    <property type="match status" value="1"/>
</dbReference>
<dbReference type="InterPro" id="IPR004089">
    <property type="entry name" value="MCPsignal_dom"/>
</dbReference>
<name>A0A2T0V9A8_9GAMM</name>
<accession>A0A2T0V9A8</accession>
<dbReference type="PANTHER" id="PTHR24422:SF10">
    <property type="entry name" value="CHEMOTAXIS PROTEIN METHYLTRANSFERASE 2"/>
    <property type="match status" value="1"/>
</dbReference>
<dbReference type="InterPro" id="IPR000014">
    <property type="entry name" value="PAS"/>
</dbReference>
<feature type="domain" description="PAC" evidence="5">
    <location>
        <begin position="79"/>
        <end position="131"/>
    </location>
</feature>
<dbReference type="Gene3D" id="1.10.287.950">
    <property type="entry name" value="Methyl-accepting chemotaxis protein"/>
    <property type="match status" value="1"/>
</dbReference>
<dbReference type="Gene3D" id="3.30.450.20">
    <property type="entry name" value="PAS domain"/>
    <property type="match status" value="2"/>
</dbReference>
<dbReference type="GO" id="GO:0007165">
    <property type="term" value="P:signal transduction"/>
    <property type="evidence" value="ECO:0007669"/>
    <property type="project" value="UniProtKB-KW"/>
</dbReference>
<dbReference type="InterPro" id="IPR050903">
    <property type="entry name" value="Bact_Chemotaxis_MeTrfase"/>
</dbReference>
<keyword evidence="3" id="KW-0175">Coiled coil</keyword>
<sequence>MLRFRRNSSMKTALSQHTAYITFTPTGHIKKASPLFLTTMGYTLEEIAGKHHRMFCSHTETQALEYQAFWKSLAEGESRRGTFRRFNAQGDEVWLEATYLPTLDRRGRVKEIVKIANDITEAHIEAERKNAVLQALNGSMAVIEFTPDGHVLGVNANFERAMGYTSEALIGSHHKRFCTPEFYRAHPHFWQELAQGKSKQGKFERLNAQGRSVWLEATYNPIFDAQGQVFKVVKFATDITASVEESEAAKAAVYSAQSTSTQTEQIARNGLTHLQRVMEDAKQAAQTLAEAQKLVGALTQQAQSINSITTSIARIANQTNLLSLNAAVEAARAGEQGRGFAVVANEVRQLAKGSSAAVDEITRVLKENTALVMQTTEAMQQVVEQGKSSQESVGEIEMIVNEILTGARNVSTSIDQLALESPEL</sequence>
<dbReference type="Proteomes" id="UP000237647">
    <property type="component" value="Unassembled WGS sequence"/>
</dbReference>
<feature type="domain" description="Methyl-accepting transducer" evidence="4">
    <location>
        <begin position="225"/>
        <end position="424"/>
    </location>
</feature>
<feature type="coiled-coil region" evidence="3">
    <location>
        <begin position="271"/>
        <end position="301"/>
    </location>
</feature>
<evidence type="ECO:0000313" key="7">
    <source>
        <dbReference type="Proteomes" id="UP000237647"/>
    </source>
</evidence>
<dbReference type="SUPFAM" id="SSF58104">
    <property type="entry name" value="Methyl-accepting chemotaxis protein (MCP) signaling domain"/>
    <property type="match status" value="1"/>
</dbReference>
<dbReference type="AlphaFoldDB" id="A0A2T0V9A8"/>
<dbReference type="SMART" id="SM00086">
    <property type="entry name" value="PAC"/>
    <property type="match status" value="2"/>
</dbReference>
<evidence type="ECO:0000256" key="2">
    <source>
        <dbReference type="PROSITE-ProRule" id="PRU00284"/>
    </source>
</evidence>
<evidence type="ECO:0000259" key="5">
    <source>
        <dbReference type="PROSITE" id="PS50113"/>
    </source>
</evidence>